<reference evidence="3" key="1">
    <citation type="journal article" date="2019" name="Int. J. Syst. Evol. Microbiol.">
        <title>The Global Catalogue of Microorganisms (GCM) 10K type strain sequencing project: providing services to taxonomists for standard genome sequencing and annotation.</title>
        <authorList>
            <consortium name="The Broad Institute Genomics Platform"/>
            <consortium name="The Broad Institute Genome Sequencing Center for Infectious Disease"/>
            <person name="Wu L."/>
            <person name="Ma J."/>
        </authorList>
    </citation>
    <scope>NUCLEOTIDE SEQUENCE [LARGE SCALE GENOMIC DNA]</scope>
    <source>
        <strain evidence="3">JCM 16924</strain>
    </source>
</reference>
<dbReference type="EMBL" id="BAAAZX010000025">
    <property type="protein sequence ID" value="GAA4016721.1"/>
    <property type="molecule type" value="Genomic_DNA"/>
</dbReference>
<evidence type="ECO:0000256" key="1">
    <source>
        <dbReference type="SAM" id="MobiDB-lite"/>
    </source>
</evidence>
<name>A0ABP7SUW8_9ACTN</name>
<feature type="region of interest" description="Disordered" evidence="1">
    <location>
        <begin position="1"/>
        <end position="25"/>
    </location>
</feature>
<dbReference type="Proteomes" id="UP001500456">
    <property type="component" value="Unassembled WGS sequence"/>
</dbReference>
<evidence type="ECO:0000313" key="2">
    <source>
        <dbReference type="EMBL" id="GAA4016721.1"/>
    </source>
</evidence>
<organism evidence="2 3">
    <name type="scientific">Streptomyces plumbiresistens</name>
    <dbReference type="NCBI Taxonomy" id="511811"/>
    <lineage>
        <taxon>Bacteria</taxon>
        <taxon>Bacillati</taxon>
        <taxon>Actinomycetota</taxon>
        <taxon>Actinomycetes</taxon>
        <taxon>Kitasatosporales</taxon>
        <taxon>Streptomycetaceae</taxon>
        <taxon>Streptomyces</taxon>
    </lineage>
</organism>
<protein>
    <submittedName>
        <fullName evidence="2">Uncharacterized protein</fullName>
    </submittedName>
</protein>
<proteinExistence type="predicted"/>
<feature type="compositionally biased region" description="Gly residues" evidence="1">
    <location>
        <begin position="15"/>
        <end position="25"/>
    </location>
</feature>
<keyword evidence="3" id="KW-1185">Reference proteome</keyword>
<gene>
    <name evidence="2" type="ORF">GCM10022232_70010</name>
</gene>
<comment type="caution">
    <text evidence="2">The sequence shown here is derived from an EMBL/GenBank/DDBJ whole genome shotgun (WGS) entry which is preliminary data.</text>
</comment>
<evidence type="ECO:0000313" key="3">
    <source>
        <dbReference type="Proteomes" id="UP001500456"/>
    </source>
</evidence>
<accession>A0ABP7SUW8</accession>
<sequence>MGAESAAGALCAKGPGSGSRGLGAVDGGLAGGAGHQGVGNGAGCHGVAGYHGIATPPFGRRIWPVVKDEASEAR</sequence>